<evidence type="ECO:0000313" key="1">
    <source>
        <dbReference type="EMBL" id="CAG9782115.1"/>
    </source>
</evidence>
<gene>
    <name evidence="1" type="ORF">DIATSA_LOCUS402</name>
</gene>
<dbReference type="OrthoDB" id="10048659at2759"/>
<dbReference type="AlphaFoldDB" id="A0A9N9N0K0"/>
<reference evidence="1" key="1">
    <citation type="submission" date="2021-12" db="EMBL/GenBank/DDBJ databases">
        <authorList>
            <person name="King R."/>
        </authorList>
    </citation>
    <scope>NUCLEOTIDE SEQUENCE</scope>
</reference>
<dbReference type="PANTHER" id="PTHR31912:SF36">
    <property type="entry name" value="C2H2-TYPE DOMAIN-CONTAINING PROTEIN"/>
    <property type="match status" value="1"/>
</dbReference>
<keyword evidence="2" id="KW-1185">Reference proteome</keyword>
<dbReference type="Proteomes" id="UP001153714">
    <property type="component" value="Chromosome 1"/>
</dbReference>
<organism evidence="1 2">
    <name type="scientific">Diatraea saccharalis</name>
    <name type="common">sugarcane borer</name>
    <dbReference type="NCBI Taxonomy" id="40085"/>
    <lineage>
        <taxon>Eukaryota</taxon>
        <taxon>Metazoa</taxon>
        <taxon>Ecdysozoa</taxon>
        <taxon>Arthropoda</taxon>
        <taxon>Hexapoda</taxon>
        <taxon>Insecta</taxon>
        <taxon>Pterygota</taxon>
        <taxon>Neoptera</taxon>
        <taxon>Endopterygota</taxon>
        <taxon>Lepidoptera</taxon>
        <taxon>Glossata</taxon>
        <taxon>Ditrysia</taxon>
        <taxon>Pyraloidea</taxon>
        <taxon>Crambidae</taxon>
        <taxon>Crambinae</taxon>
        <taxon>Diatraea</taxon>
    </lineage>
</organism>
<evidence type="ECO:0000313" key="2">
    <source>
        <dbReference type="Proteomes" id="UP001153714"/>
    </source>
</evidence>
<reference evidence="1" key="2">
    <citation type="submission" date="2022-10" db="EMBL/GenBank/DDBJ databases">
        <authorList>
            <consortium name="ENA_rothamsted_submissions"/>
            <consortium name="culmorum"/>
            <person name="King R."/>
        </authorList>
    </citation>
    <scope>NUCLEOTIDE SEQUENCE</scope>
</reference>
<protein>
    <submittedName>
        <fullName evidence="1">Uncharacterized protein</fullName>
    </submittedName>
</protein>
<accession>A0A9N9N0K0</accession>
<proteinExistence type="predicted"/>
<dbReference type="EMBL" id="OU893332">
    <property type="protein sequence ID" value="CAG9782115.1"/>
    <property type="molecule type" value="Genomic_DNA"/>
</dbReference>
<sequence>MNSLNRMCENNAVENFIQGTFWRSRLCERRGKTVIPIFLFFDDYEIGNALGSRAGQHKLGAVYASIPCLPPCRASALKNIFLLLLFHSSDRVLFGNNIIFRCVIDELNYLSEHGIEFDLPVFKGIIYFELGLILGDNLGIHAITGFVESFSANYSCRICKVSKQVLRSQCIENKDILRNFENYQNDLLCINPSETGIKEKCIWLDVIDFDLFNQVGVDCMHDILEGVAKYVMQFVLLQCIRRFKFFTLTQLNNKIHAFEYGPDCRNQPCSFSMENLIRSNVRQSASEMLTLLRYFGLLVGESVPRENEIWDLYLKLRIVLEIILSSAFARGTGELLQTAVKDLNTLYLSLTKDSLKPKFHNLIHYHTALEKYGPIVSLWCMRFEAKHRVFKMASNVSCNRKNITLSLTTKHQLQLNELFLTGKLPDTLRTGPAVRVSYNDSDIKQLILSTMQLCDDRPLVHVTWATVSSTRYVKGTILIYDTNTNDSLPEFLRVNNVYLYDSNDLIFVGTLMQTLRFDDHFFAYEVGETETNQNVIKRYKSLVSPIPCNINVLNNGKKYITVRCAL</sequence>
<dbReference type="PANTHER" id="PTHR31912">
    <property type="entry name" value="IP13529P"/>
    <property type="match status" value="1"/>
</dbReference>
<name>A0A9N9N0K0_9NEOP</name>